<gene>
    <name evidence="1" type="ORF">MARPO_0129s0014</name>
</gene>
<protein>
    <submittedName>
        <fullName evidence="1">Uncharacterized protein</fullName>
    </submittedName>
</protein>
<evidence type="ECO:0000313" key="2">
    <source>
        <dbReference type="Proteomes" id="UP000244005"/>
    </source>
</evidence>
<reference evidence="2" key="1">
    <citation type="journal article" date="2017" name="Cell">
        <title>Insights into land plant evolution garnered from the Marchantia polymorpha genome.</title>
        <authorList>
            <person name="Bowman J.L."/>
            <person name="Kohchi T."/>
            <person name="Yamato K.T."/>
            <person name="Jenkins J."/>
            <person name="Shu S."/>
            <person name="Ishizaki K."/>
            <person name="Yamaoka S."/>
            <person name="Nishihama R."/>
            <person name="Nakamura Y."/>
            <person name="Berger F."/>
            <person name="Adam C."/>
            <person name="Aki S.S."/>
            <person name="Althoff F."/>
            <person name="Araki T."/>
            <person name="Arteaga-Vazquez M.A."/>
            <person name="Balasubrmanian S."/>
            <person name="Barry K."/>
            <person name="Bauer D."/>
            <person name="Boehm C.R."/>
            <person name="Briginshaw L."/>
            <person name="Caballero-Perez J."/>
            <person name="Catarino B."/>
            <person name="Chen F."/>
            <person name="Chiyoda S."/>
            <person name="Chovatia M."/>
            <person name="Davies K.M."/>
            <person name="Delmans M."/>
            <person name="Demura T."/>
            <person name="Dierschke T."/>
            <person name="Dolan L."/>
            <person name="Dorantes-Acosta A.E."/>
            <person name="Eklund D.M."/>
            <person name="Florent S.N."/>
            <person name="Flores-Sandoval E."/>
            <person name="Fujiyama A."/>
            <person name="Fukuzawa H."/>
            <person name="Galik B."/>
            <person name="Grimanelli D."/>
            <person name="Grimwood J."/>
            <person name="Grossniklaus U."/>
            <person name="Hamada T."/>
            <person name="Haseloff J."/>
            <person name="Hetherington A.J."/>
            <person name="Higo A."/>
            <person name="Hirakawa Y."/>
            <person name="Hundley H.N."/>
            <person name="Ikeda Y."/>
            <person name="Inoue K."/>
            <person name="Inoue S.I."/>
            <person name="Ishida S."/>
            <person name="Jia Q."/>
            <person name="Kakita M."/>
            <person name="Kanazawa T."/>
            <person name="Kawai Y."/>
            <person name="Kawashima T."/>
            <person name="Kennedy M."/>
            <person name="Kinose K."/>
            <person name="Kinoshita T."/>
            <person name="Kohara Y."/>
            <person name="Koide E."/>
            <person name="Komatsu K."/>
            <person name="Kopischke S."/>
            <person name="Kubo M."/>
            <person name="Kyozuka J."/>
            <person name="Lagercrantz U."/>
            <person name="Lin S.S."/>
            <person name="Lindquist E."/>
            <person name="Lipzen A.M."/>
            <person name="Lu C.W."/>
            <person name="De Luna E."/>
            <person name="Martienssen R.A."/>
            <person name="Minamino N."/>
            <person name="Mizutani M."/>
            <person name="Mizutani M."/>
            <person name="Mochizuki N."/>
            <person name="Monte I."/>
            <person name="Mosher R."/>
            <person name="Nagasaki H."/>
            <person name="Nakagami H."/>
            <person name="Naramoto S."/>
            <person name="Nishitani K."/>
            <person name="Ohtani M."/>
            <person name="Okamoto T."/>
            <person name="Okumura M."/>
            <person name="Phillips J."/>
            <person name="Pollak B."/>
            <person name="Reinders A."/>
            <person name="Rovekamp M."/>
            <person name="Sano R."/>
            <person name="Sawa S."/>
            <person name="Schmid M.W."/>
            <person name="Shirakawa M."/>
            <person name="Solano R."/>
            <person name="Spunde A."/>
            <person name="Suetsugu N."/>
            <person name="Sugano S."/>
            <person name="Sugiyama A."/>
            <person name="Sun R."/>
            <person name="Suzuki Y."/>
            <person name="Takenaka M."/>
            <person name="Takezawa D."/>
            <person name="Tomogane H."/>
            <person name="Tsuzuki M."/>
            <person name="Ueda T."/>
            <person name="Umeda M."/>
            <person name="Ward J.M."/>
            <person name="Watanabe Y."/>
            <person name="Yazaki K."/>
            <person name="Yokoyama R."/>
            <person name="Yoshitake Y."/>
            <person name="Yotsui I."/>
            <person name="Zachgo S."/>
            <person name="Schmutz J."/>
        </authorList>
    </citation>
    <scope>NUCLEOTIDE SEQUENCE [LARGE SCALE GENOMIC DNA]</scope>
    <source>
        <strain evidence="2">Tak-1</strain>
    </source>
</reference>
<accession>A0A2R6W8D5</accession>
<organism evidence="1 2">
    <name type="scientific">Marchantia polymorpha</name>
    <name type="common">Common liverwort</name>
    <name type="synonym">Marchantia aquatica</name>
    <dbReference type="NCBI Taxonomy" id="3197"/>
    <lineage>
        <taxon>Eukaryota</taxon>
        <taxon>Viridiplantae</taxon>
        <taxon>Streptophyta</taxon>
        <taxon>Embryophyta</taxon>
        <taxon>Marchantiophyta</taxon>
        <taxon>Marchantiopsida</taxon>
        <taxon>Marchantiidae</taxon>
        <taxon>Marchantiales</taxon>
        <taxon>Marchantiaceae</taxon>
        <taxon>Marchantia</taxon>
    </lineage>
</organism>
<dbReference type="EMBL" id="KZ772801">
    <property type="protein sequence ID" value="PTQ30124.1"/>
    <property type="molecule type" value="Genomic_DNA"/>
</dbReference>
<evidence type="ECO:0000313" key="1">
    <source>
        <dbReference type="EMBL" id="PTQ30124.1"/>
    </source>
</evidence>
<dbReference type="Proteomes" id="UP000244005">
    <property type="component" value="Unassembled WGS sequence"/>
</dbReference>
<proteinExistence type="predicted"/>
<dbReference type="Gramene" id="Mp2g09880.2">
    <property type="protein sequence ID" value="Mp2g09880.2.cds"/>
    <property type="gene ID" value="Mp2g09880"/>
</dbReference>
<sequence>MCMDWPSVRLRRHTERRGGAFEGAFYSLEELYWEWVAFKDLCDLTMIRRRHS</sequence>
<keyword evidence="2" id="KW-1185">Reference proteome</keyword>
<name>A0A2R6W8D5_MARPO</name>
<dbReference type="AlphaFoldDB" id="A0A2R6W8D5"/>